<comment type="caution">
    <text evidence="6">The sequence shown here is derived from an EMBL/GenBank/DDBJ whole genome shotgun (WGS) entry which is preliminary data.</text>
</comment>
<dbReference type="SUPFAM" id="SSF51735">
    <property type="entry name" value="NAD(P)-binding Rossmann-fold domains"/>
    <property type="match status" value="1"/>
</dbReference>
<dbReference type="PANTHER" id="PTHR11540">
    <property type="entry name" value="MALATE AND LACTATE DEHYDROGENASE"/>
    <property type="match status" value="1"/>
</dbReference>
<dbReference type="InterPro" id="IPR001236">
    <property type="entry name" value="Lactate/malate_DH_N"/>
</dbReference>
<dbReference type="EC" id="1.1.1.37" evidence="1"/>
<evidence type="ECO:0000259" key="5">
    <source>
        <dbReference type="Pfam" id="PF00056"/>
    </source>
</evidence>
<feature type="domain" description="Lactate/malate dehydrogenase N-terminal" evidence="5">
    <location>
        <begin position="11"/>
        <end position="68"/>
    </location>
</feature>
<evidence type="ECO:0000313" key="6">
    <source>
        <dbReference type="EMBL" id="GMI29920.1"/>
    </source>
</evidence>
<organism evidence="6 7">
    <name type="scientific">Triparma retinervis</name>
    <dbReference type="NCBI Taxonomy" id="2557542"/>
    <lineage>
        <taxon>Eukaryota</taxon>
        <taxon>Sar</taxon>
        <taxon>Stramenopiles</taxon>
        <taxon>Ochrophyta</taxon>
        <taxon>Bolidophyceae</taxon>
        <taxon>Parmales</taxon>
        <taxon>Triparmaceae</taxon>
        <taxon>Triparma</taxon>
    </lineage>
</organism>
<keyword evidence="7" id="KW-1185">Reference proteome</keyword>
<evidence type="ECO:0000256" key="4">
    <source>
        <dbReference type="ARBA" id="ARBA00023027"/>
    </source>
</evidence>
<protein>
    <recommendedName>
        <fullName evidence="1">malate dehydrogenase</fullName>
        <ecNumber evidence="1">1.1.1.37</ecNumber>
    </recommendedName>
</protein>
<dbReference type="GO" id="GO:0030060">
    <property type="term" value="F:L-malate dehydrogenase (NAD+) activity"/>
    <property type="evidence" value="ECO:0007669"/>
    <property type="project" value="UniProtKB-EC"/>
</dbReference>
<dbReference type="EMBL" id="BRXZ01008710">
    <property type="protein sequence ID" value="GMI29920.1"/>
    <property type="molecule type" value="Genomic_DNA"/>
</dbReference>
<feature type="non-terminal residue" evidence="6">
    <location>
        <position position="1"/>
    </location>
</feature>
<dbReference type="Proteomes" id="UP001165082">
    <property type="component" value="Unassembled WGS sequence"/>
</dbReference>
<gene>
    <name evidence="6" type="ORF">TrRE_jg5530</name>
</gene>
<dbReference type="GO" id="GO:0005737">
    <property type="term" value="C:cytoplasm"/>
    <property type="evidence" value="ECO:0007669"/>
    <property type="project" value="TreeGrafter"/>
</dbReference>
<keyword evidence="4" id="KW-0520">NAD</keyword>
<reference evidence="6" key="1">
    <citation type="submission" date="2022-07" db="EMBL/GenBank/DDBJ databases">
        <title>Genome analysis of Parmales, a sister group of diatoms, reveals the evolutionary specialization of diatoms from phago-mixotrophs to photoautotrophs.</title>
        <authorList>
            <person name="Ban H."/>
            <person name="Sato S."/>
            <person name="Yoshikawa S."/>
            <person name="Kazumasa Y."/>
            <person name="Nakamura Y."/>
            <person name="Ichinomiya M."/>
            <person name="Saitoh K."/>
            <person name="Sato N."/>
            <person name="Blanc-Mathieu R."/>
            <person name="Endo H."/>
            <person name="Kuwata A."/>
            <person name="Ogata H."/>
        </authorList>
    </citation>
    <scope>NUCLEOTIDE SEQUENCE</scope>
</reference>
<dbReference type="AlphaFoldDB" id="A0A9W7G2L1"/>
<dbReference type="Gene3D" id="3.40.50.720">
    <property type="entry name" value="NAD(P)-binding Rossmann-like Domain"/>
    <property type="match status" value="1"/>
</dbReference>
<evidence type="ECO:0000256" key="1">
    <source>
        <dbReference type="ARBA" id="ARBA00012995"/>
    </source>
</evidence>
<keyword evidence="2" id="KW-0816">Tricarboxylic acid cycle</keyword>
<proteinExistence type="predicted"/>
<dbReference type="OrthoDB" id="4069699at2759"/>
<evidence type="ECO:0000313" key="7">
    <source>
        <dbReference type="Proteomes" id="UP001165082"/>
    </source>
</evidence>
<evidence type="ECO:0000256" key="2">
    <source>
        <dbReference type="ARBA" id="ARBA00022532"/>
    </source>
</evidence>
<dbReference type="Pfam" id="PF00056">
    <property type="entry name" value="Ldh_1_N"/>
    <property type="match status" value="1"/>
</dbReference>
<dbReference type="GO" id="GO:0006099">
    <property type="term" value="P:tricarboxylic acid cycle"/>
    <property type="evidence" value="ECO:0007669"/>
    <property type="project" value="UniProtKB-KW"/>
</dbReference>
<keyword evidence="3" id="KW-0560">Oxidoreductase</keyword>
<sequence length="169" mass="17668">MFARSALSSAKVAVLGAAGGIGQPLSLLCKLSPYVDTLSCYDVVGTPGVAADLSHCPTKSHTTGSLPDADAGAWPEGSEGGLKAALEGVSGLLIRISSITPNSIAFSLLMKVSLSMTFSISGSSLPVWWTYRPLSRLRSLRISSAWIAMSEAMPWAPPLGWWSMILVDG</sequence>
<name>A0A9W7G2L1_9STRA</name>
<dbReference type="InterPro" id="IPR036291">
    <property type="entry name" value="NAD(P)-bd_dom_sf"/>
</dbReference>
<accession>A0A9W7G2L1</accession>
<dbReference type="PANTHER" id="PTHR11540:SF16">
    <property type="entry name" value="MALATE DEHYDROGENASE, MITOCHONDRIAL"/>
    <property type="match status" value="1"/>
</dbReference>
<evidence type="ECO:0000256" key="3">
    <source>
        <dbReference type="ARBA" id="ARBA00023002"/>
    </source>
</evidence>